<evidence type="ECO:0000259" key="7">
    <source>
        <dbReference type="Pfam" id="PF13409"/>
    </source>
</evidence>
<dbReference type="EMBL" id="LR999457">
    <property type="protein sequence ID" value="CAE6200834.1"/>
    <property type="molecule type" value="Genomic_DNA"/>
</dbReference>
<evidence type="ECO:0000256" key="6">
    <source>
        <dbReference type="ARBA" id="ARBA00049544"/>
    </source>
</evidence>
<dbReference type="Pfam" id="PF13409">
    <property type="entry name" value="GST_N_2"/>
    <property type="match status" value="1"/>
</dbReference>
<dbReference type="CDD" id="cd00570">
    <property type="entry name" value="GST_N_family"/>
    <property type="match status" value="1"/>
</dbReference>
<evidence type="ECO:0000313" key="8">
    <source>
        <dbReference type="EMBL" id="CAE6200834.1"/>
    </source>
</evidence>
<dbReference type="PANTHER" id="PTHR44420:SF2">
    <property type="entry name" value="GLUTATHIONE S-TRANSFERASE DHAR2-RELATED"/>
    <property type="match status" value="1"/>
</dbReference>
<dbReference type="Proteomes" id="UP000682877">
    <property type="component" value="Chromosome 7"/>
</dbReference>
<feature type="domain" description="GST N-terminal" evidence="7">
    <location>
        <begin position="20"/>
        <end position="84"/>
    </location>
</feature>
<keyword evidence="2" id="KW-0808">Transferase</keyword>
<dbReference type="GO" id="GO:0004364">
    <property type="term" value="F:glutathione transferase activity"/>
    <property type="evidence" value="ECO:0007669"/>
    <property type="project" value="UniProtKB-EC"/>
</dbReference>
<dbReference type="Gene3D" id="1.20.1050.10">
    <property type="match status" value="1"/>
</dbReference>
<dbReference type="GO" id="GO:0033355">
    <property type="term" value="P:ascorbate glutathione cycle"/>
    <property type="evidence" value="ECO:0007669"/>
    <property type="project" value="InterPro"/>
</dbReference>
<reference evidence="8" key="1">
    <citation type="submission" date="2021-01" db="EMBL/GenBank/DDBJ databases">
        <authorList>
            <person name="Bezrukov I."/>
        </authorList>
    </citation>
    <scope>NUCLEOTIDE SEQUENCE</scope>
</reference>
<comment type="catalytic activity">
    <reaction evidence="5">
        <text>RX + glutathione = an S-substituted glutathione + a halide anion + H(+)</text>
        <dbReference type="Rhea" id="RHEA:16437"/>
        <dbReference type="ChEBI" id="CHEBI:15378"/>
        <dbReference type="ChEBI" id="CHEBI:16042"/>
        <dbReference type="ChEBI" id="CHEBI:17792"/>
        <dbReference type="ChEBI" id="CHEBI:57925"/>
        <dbReference type="ChEBI" id="CHEBI:90779"/>
        <dbReference type="EC" id="2.5.1.18"/>
    </reaction>
</comment>
<proteinExistence type="inferred from homology"/>
<evidence type="ECO:0000256" key="1">
    <source>
        <dbReference type="ARBA" id="ARBA00022575"/>
    </source>
</evidence>
<dbReference type="InterPro" id="IPR004045">
    <property type="entry name" value="Glutathione_S-Trfase_N"/>
</dbReference>
<evidence type="ECO:0000256" key="3">
    <source>
        <dbReference type="ARBA" id="ARBA00023002"/>
    </source>
</evidence>
<sequence length="192" mass="21367">MGIEVCVKAASGAPDVLGDCPFGQRILLTLEEKKLPYKTHLIDISLKPDWFLAISPKGKLPLVKFNENGDWVADSDLIVGIIEERYPGAFPHHANDGSDMALLDELEALDHHLRTHVGPFVAGDKVTAVDLSLAPKLYHLETTLGHFKDWYVPESLTNVRNYMKVLFSLESFEKTKAAKEYVIAGWAPKLDV</sequence>
<accession>A0A8S2B5F7</accession>
<dbReference type="InterPro" id="IPR036249">
    <property type="entry name" value="Thioredoxin-like_sf"/>
</dbReference>
<keyword evidence="1" id="KW-0216">Detoxification</keyword>
<dbReference type="InterPro" id="IPR036282">
    <property type="entry name" value="Glutathione-S-Trfase_C_sf"/>
</dbReference>
<dbReference type="SUPFAM" id="SSF52833">
    <property type="entry name" value="Thioredoxin-like"/>
    <property type="match status" value="1"/>
</dbReference>
<organism evidence="8 9">
    <name type="scientific">Arabidopsis arenosa</name>
    <name type="common">Sand rock-cress</name>
    <name type="synonym">Cardaminopsis arenosa</name>
    <dbReference type="NCBI Taxonomy" id="38785"/>
    <lineage>
        <taxon>Eukaryota</taxon>
        <taxon>Viridiplantae</taxon>
        <taxon>Streptophyta</taxon>
        <taxon>Embryophyta</taxon>
        <taxon>Tracheophyta</taxon>
        <taxon>Spermatophyta</taxon>
        <taxon>Magnoliopsida</taxon>
        <taxon>eudicotyledons</taxon>
        <taxon>Gunneridae</taxon>
        <taxon>Pentapetalae</taxon>
        <taxon>rosids</taxon>
        <taxon>malvids</taxon>
        <taxon>Brassicales</taxon>
        <taxon>Brassicaceae</taxon>
        <taxon>Camelineae</taxon>
        <taxon>Arabidopsis</taxon>
    </lineage>
</organism>
<dbReference type="Pfam" id="PF13410">
    <property type="entry name" value="GST_C_2"/>
    <property type="match status" value="1"/>
</dbReference>
<dbReference type="FunFam" id="1.20.1050.10:FF:000029">
    <property type="entry name" value="Glutathione S-transferase DHAR3, chloroplastic"/>
    <property type="match status" value="1"/>
</dbReference>
<dbReference type="InterPro" id="IPR044627">
    <property type="entry name" value="DHAR1/2/3/4"/>
</dbReference>
<gene>
    <name evidence="8" type="ORF">AARE701A_LOCUS19732</name>
</gene>
<keyword evidence="9" id="KW-1185">Reference proteome</keyword>
<dbReference type="Gene3D" id="3.40.30.10">
    <property type="entry name" value="Glutaredoxin"/>
    <property type="match status" value="1"/>
</dbReference>
<comment type="catalytic activity">
    <reaction evidence="6">
        <text>L-dehydroascorbate + 2 glutathione = glutathione disulfide + L-ascorbate</text>
        <dbReference type="Rhea" id="RHEA:24424"/>
        <dbReference type="ChEBI" id="CHEBI:38290"/>
        <dbReference type="ChEBI" id="CHEBI:57925"/>
        <dbReference type="ChEBI" id="CHEBI:58297"/>
        <dbReference type="ChEBI" id="CHEBI:58539"/>
        <dbReference type="EC" id="1.8.5.1"/>
    </reaction>
</comment>
<dbReference type="GO" id="GO:0045174">
    <property type="term" value="F:glutathione dehydrogenase (ascorbate) activity"/>
    <property type="evidence" value="ECO:0007669"/>
    <property type="project" value="UniProtKB-EC"/>
</dbReference>
<dbReference type="AlphaFoldDB" id="A0A8S2B5F7"/>
<name>A0A8S2B5F7_ARAAE</name>
<comment type="similarity">
    <text evidence="4">Belongs to the GST superfamily. DHAR family.</text>
</comment>
<evidence type="ECO:0000256" key="4">
    <source>
        <dbReference type="ARBA" id="ARBA00024194"/>
    </source>
</evidence>
<protein>
    <recommendedName>
        <fullName evidence="7">GST N-terminal domain-containing protein</fullName>
    </recommendedName>
</protein>
<evidence type="ECO:0000256" key="2">
    <source>
        <dbReference type="ARBA" id="ARBA00022679"/>
    </source>
</evidence>
<evidence type="ECO:0000256" key="5">
    <source>
        <dbReference type="ARBA" id="ARBA00047960"/>
    </source>
</evidence>
<evidence type="ECO:0000313" key="9">
    <source>
        <dbReference type="Proteomes" id="UP000682877"/>
    </source>
</evidence>
<dbReference type="SUPFAM" id="SSF47616">
    <property type="entry name" value="GST C-terminal domain-like"/>
    <property type="match status" value="1"/>
</dbReference>
<dbReference type="PANTHER" id="PTHR44420">
    <property type="entry name" value="GLUTATHIONE S-TRANSFERASE DHAR2-RELATED"/>
    <property type="match status" value="1"/>
</dbReference>
<keyword evidence="3" id="KW-0560">Oxidoreductase</keyword>